<dbReference type="Proteomes" id="UP000274756">
    <property type="component" value="Unassembled WGS sequence"/>
</dbReference>
<dbReference type="WBParaSite" id="DME_0000714401-mRNA-1">
    <property type="protein sequence ID" value="DME_0000714401-mRNA-1"/>
    <property type="gene ID" value="DME_0000714401"/>
</dbReference>
<evidence type="ECO:0000313" key="5">
    <source>
        <dbReference type="WBParaSite" id="DME_0000714401-mRNA-1"/>
    </source>
</evidence>
<evidence type="ECO:0000313" key="3">
    <source>
        <dbReference type="Proteomes" id="UP000038040"/>
    </source>
</evidence>
<protein>
    <submittedName>
        <fullName evidence="2 5">Uncharacterized protein</fullName>
    </submittedName>
</protein>
<evidence type="ECO:0000313" key="2">
    <source>
        <dbReference type="EMBL" id="VDN59901.1"/>
    </source>
</evidence>
<reference evidence="2 4" key="2">
    <citation type="submission" date="2018-11" db="EMBL/GenBank/DDBJ databases">
        <authorList>
            <consortium name="Pathogen Informatics"/>
        </authorList>
    </citation>
    <scope>NUCLEOTIDE SEQUENCE [LARGE SCALE GENOMIC DNA]</scope>
</reference>
<evidence type="ECO:0000256" key="1">
    <source>
        <dbReference type="SAM" id="MobiDB-lite"/>
    </source>
</evidence>
<dbReference type="Proteomes" id="UP000038040">
    <property type="component" value="Unplaced"/>
</dbReference>
<organism evidence="3 5">
    <name type="scientific">Dracunculus medinensis</name>
    <name type="common">Guinea worm</name>
    <dbReference type="NCBI Taxonomy" id="318479"/>
    <lineage>
        <taxon>Eukaryota</taxon>
        <taxon>Metazoa</taxon>
        <taxon>Ecdysozoa</taxon>
        <taxon>Nematoda</taxon>
        <taxon>Chromadorea</taxon>
        <taxon>Rhabditida</taxon>
        <taxon>Spirurina</taxon>
        <taxon>Dracunculoidea</taxon>
        <taxon>Dracunculidae</taxon>
        <taxon>Dracunculus</taxon>
    </lineage>
</organism>
<dbReference type="AlphaFoldDB" id="A0A0N4UHU5"/>
<sequence length="225" mass="27100">MKMNDRNEEDEGKRKGKTRRFHYTSTDIRYWAAGLFRSRRKYEKSVITRKKDSRMINDINENGTTEAQSSSLLKDTTKNNGRNIEVNQERTRLTDNSSDLMCYFKEEKHRRYHLYERSLRNNEQENRQHFRSSNFSLAASAIPNSQQIRQLSEPNVNLVNDRKIDEYNNYLRIMEEEKNYEKLKEWQNWMREQPISVLKLDKTERLVLKIGGSFQLFFFSNFTIS</sequence>
<accession>A0A0N4UHU5</accession>
<reference evidence="5" key="1">
    <citation type="submission" date="2017-02" db="UniProtKB">
        <authorList>
            <consortium name="WormBaseParasite"/>
        </authorList>
    </citation>
    <scope>IDENTIFICATION</scope>
</reference>
<feature type="region of interest" description="Disordered" evidence="1">
    <location>
        <begin position="59"/>
        <end position="79"/>
    </location>
</feature>
<proteinExistence type="predicted"/>
<name>A0A0N4UHU5_DRAME</name>
<keyword evidence="4" id="KW-1185">Reference proteome</keyword>
<dbReference type="OrthoDB" id="5875226at2759"/>
<dbReference type="EMBL" id="UYYG01001194">
    <property type="protein sequence ID" value="VDN59901.1"/>
    <property type="molecule type" value="Genomic_DNA"/>
</dbReference>
<gene>
    <name evidence="2" type="ORF">DME_LOCUS9874</name>
</gene>
<evidence type="ECO:0000313" key="4">
    <source>
        <dbReference type="Proteomes" id="UP000274756"/>
    </source>
</evidence>